<dbReference type="AlphaFoldDB" id="A0A016XE59"/>
<dbReference type="RefSeq" id="WP_035605207.1">
    <property type="nucleotide sequence ID" value="NZ_JEMG01000001.1"/>
</dbReference>
<reference evidence="8 9" key="1">
    <citation type="submission" date="2014-02" db="EMBL/GenBank/DDBJ databases">
        <title>Draft Genome of Hylemonella gracilis isolated from the Niagara River.</title>
        <authorList>
            <person name="Pawlowski D.R."/>
            <person name="Koudelka G.B."/>
        </authorList>
    </citation>
    <scope>NUCLEOTIDE SEQUENCE [LARGE SCALE GENOMIC DNA]</scope>
    <source>
        <strain evidence="8 9">Niagara R</strain>
    </source>
</reference>
<feature type="site" description="Could be important to modulate the pK values of the two catalytic cysteine residues" evidence="6">
    <location>
        <position position="221"/>
    </location>
</feature>
<comment type="function">
    <text evidence="6">Catalyzes the stereoinversion of LL-2,6-diaminopimelate (L,L-DAP) to meso-diaminopimelate (meso-DAP), a precursor of L-lysine and an essential component of the bacterial peptidoglycan.</text>
</comment>
<dbReference type="HAMAP" id="MF_00197">
    <property type="entry name" value="DAP_epimerase"/>
    <property type="match status" value="1"/>
</dbReference>
<protein>
    <recommendedName>
        <fullName evidence="6 7">Diaminopimelate epimerase</fullName>
        <shortName evidence="6">DAP epimerase</shortName>
        <ecNumber evidence="6 7">5.1.1.7</ecNumber>
    </recommendedName>
    <alternativeName>
        <fullName evidence="6">PLP-independent amino acid racemase</fullName>
    </alternativeName>
</protein>
<keyword evidence="4 6" id="KW-0457">Lysine biosynthesis</keyword>
<dbReference type="NCBIfam" id="TIGR00652">
    <property type="entry name" value="DapF"/>
    <property type="match status" value="1"/>
</dbReference>
<dbReference type="OrthoDB" id="9805408at2"/>
<feature type="binding site" evidence="6">
    <location>
        <begin position="221"/>
        <end position="222"/>
    </location>
    <ligand>
        <name>substrate</name>
    </ligand>
</feature>
<dbReference type="InterPro" id="IPR001653">
    <property type="entry name" value="DAP_epimerase_DapF"/>
</dbReference>
<feature type="binding site" evidence="6">
    <location>
        <begin position="231"/>
        <end position="232"/>
    </location>
    <ligand>
        <name>substrate</name>
    </ligand>
</feature>
<dbReference type="eggNOG" id="COG0253">
    <property type="taxonomic scope" value="Bacteria"/>
</dbReference>
<evidence type="ECO:0000256" key="1">
    <source>
        <dbReference type="ARBA" id="ARBA00010219"/>
    </source>
</evidence>
<feature type="binding site" evidence="6">
    <location>
        <position position="203"/>
    </location>
    <ligand>
        <name>substrate</name>
    </ligand>
</feature>
<dbReference type="FunFam" id="3.10.310.10:FF:000001">
    <property type="entry name" value="Diaminopimelate epimerase"/>
    <property type="match status" value="1"/>
</dbReference>
<feature type="active site" description="Proton donor" evidence="6">
    <location>
        <position position="75"/>
    </location>
</feature>
<proteinExistence type="inferred from homology"/>
<feature type="binding site" evidence="6">
    <location>
        <position position="13"/>
    </location>
    <ligand>
        <name>substrate</name>
    </ligand>
</feature>
<evidence type="ECO:0000256" key="7">
    <source>
        <dbReference type="NCBIfam" id="TIGR00652"/>
    </source>
</evidence>
<evidence type="ECO:0000256" key="4">
    <source>
        <dbReference type="ARBA" id="ARBA00023154"/>
    </source>
</evidence>
<comment type="subcellular location">
    <subcellularLocation>
        <location evidence="6">Cytoplasm</location>
    </subcellularLocation>
</comment>
<comment type="similarity">
    <text evidence="1 6">Belongs to the diaminopimelate epimerase family.</text>
</comment>
<dbReference type="Pfam" id="PF01678">
    <property type="entry name" value="DAP_epimerase"/>
    <property type="match status" value="2"/>
</dbReference>
<dbReference type="PANTHER" id="PTHR31689:SF0">
    <property type="entry name" value="DIAMINOPIMELATE EPIMERASE"/>
    <property type="match status" value="1"/>
</dbReference>
<feature type="binding site" evidence="6">
    <location>
        <position position="46"/>
    </location>
    <ligand>
        <name>substrate</name>
    </ligand>
</feature>
<comment type="subunit">
    <text evidence="6">Homodimer.</text>
</comment>
<accession>A0A016XE59</accession>
<dbReference type="EMBL" id="JEMG01000001">
    <property type="protein sequence ID" value="EYC50389.1"/>
    <property type="molecule type" value="Genomic_DNA"/>
</dbReference>
<evidence type="ECO:0000313" key="9">
    <source>
        <dbReference type="Proteomes" id="UP000023268"/>
    </source>
</evidence>
<dbReference type="SUPFAM" id="SSF54506">
    <property type="entry name" value="Diaminopimelate epimerase-like"/>
    <property type="match status" value="2"/>
</dbReference>
<comment type="caution">
    <text evidence="8">The sequence shown here is derived from an EMBL/GenBank/DDBJ whole genome shotgun (WGS) entry which is preliminary data.</text>
</comment>
<feature type="binding site" evidence="6">
    <location>
        <begin position="76"/>
        <end position="77"/>
    </location>
    <ligand>
        <name>substrate</name>
    </ligand>
</feature>
<dbReference type="Proteomes" id="UP000023268">
    <property type="component" value="Unassembled WGS sequence"/>
</dbReference>
<keyword evidence="3 6" id="KW-0028">Amino-acid biosynthesis</keyword>
<evidence type="ECO:0000256" key="2">
    <source>
        <dbReference type="ARBA" id="ARBA00022490"/>
    </source>
</evidence>
<dbReference type="GO" id="GO:0009089">
    <property type="term" value="P:lysine biosynthetic process via diaminopimelate"/>
    <property type="evidence" value="ECO:0007669"/>
    <property type="project" value="UniProtKB-UniRule"/>
</dbReference>
<evidence type="ECO:0000256" key="6">
    <source>
        <dbReference type="HAMAP-Rule" id="MF_00197"/>
    </source>
</evidence>
<dbReference type="Gene3D" id="3.10.310.10">
    <property type="entry name" value="Diaminopimelate Epimerase, Chain A, domain 1"/>
    <property type="match status" value="2"/>
</dbReference>
<evidence type="ECO:0000313" key="8">
    <source>
        <dbReference type="EMBL" id="EYC50389.1"/>
    </source>
</evidence>
<name>A0A016XE59_9BURK</name>
<keyword evidence="5 6" id="KW-0413">Isomerase</keyword>
<comment type="pathway">
    <text evidence="6">Amino-acid biosynthesis; L-lysine biosynthesis via DAP pathway; DL-2,6-diaminopimelate from LL-2,6-diaminopimelate: step 1/1.</text>
</comment>
<gene>
    <name evidence="6" type="primary">dapF</name>
    <name evidence="8" type="ORF">AZ34_04475</name>
</gene>
<dbReference type="EC" id="5.1.1.7" evidence="6 7"/>
<keyword evidence="2 6" id="KW-0963">Cytoplasm</keyword>
<dbReference type="PANTHER" id="PTHR31689">
    <property type="entry name" value="DIAMINOPIMELATE EPIMERASE, CHLOROPLASTIC"/>
    <property type="match status" value="1"/>
</dbReference>
<feature type="binding site" evidence="6">
    <location>
        <position position="170"/>
    </location>
    <ligand>
        <name>substrate</name>
    </ligand>
</feature>
<sequence length="298" mass="32008">MRIRFTKMQGAGNDFVVLDETQGLLGLSSAQYRWLADRHFGVGADQILSVRPAPVPGIDFEYVIHNADGAEVEQCGNGARCFARYVHDRGLSGKQAIRVQTVGGVIEPRLTPDGRVTVDMGAPIFELTRVPFDAAGLSAVSHGSGPGAWRSWRVPVDGQEVVLAVLSMGNPHAVQLVADVDAAPVREQGPRIEHHPRFPRRVNAGFMQVLGRDQVKLRVWERGAGETLACGTGACAAVVAGIRLGLLDARVDVQTRGGVLTIEWREGQAVQMTGPATTVFEGVIDVPERPDVPDLVNS</sequence>
<dbReference type="UniPathway" id="UPA00034">
    <property type="reaction ID" value="UER00025"/>
</dbReference>
<dbReference type="STRING" id="1458275.AZ34_04475"/>
<evidence type="ECO:0000256" key="3">
    <source>
        <dbReference type="ARBA" id="ARBA00022605"/>
    </source>
</evidence>
<feature type="binding site" evidence="6">
    <location>
        <position position="66"/>
    </location>
    <ligand>
        <name>substrate</name>
    </ligand>
</feature>
<dbReference type="GO" id="GO:0008837">
    <property type="term" value="F:diaminopimelate epimerase activity"/>
    <property type="evidence" value="ECO:0007669"/>
    <property type="project" value="UniProtKB-UniRule"/>
</dbReference>
<feature type="site" description="Could be important to modulate the pK values of the two catalytic cysteine residues" evidence="6">
    <location>
        <position position="172"/>
    </location>
</feature>
<dbReference type="GO" id="GO:0005829">
    <property type="term" value="C:cytosol"/>
    <property type="evidence" value="ECO:0007669"/>
    <property type="project" value="TreeGrafter"/>
</dbReference>
<evidence type="ECO:0000256" key="5">
    <source>
        <dbReference type="ARBA" id="ARBA00023235"/>
    </source>
</evidence>
<comment type="catalytic activity">
    <reaction evidence="6">
        <text>(2S,6S)-2,6-diaminopimelate = meso-2,6-diaminopimelate</text>
        <dbReference type="Rhea" id="RHEA:15393"/>
        <dbReference type="ChEBI" id="CHEBI:57609"/>
        <dbReference type="ChEBI" id="CHEBI:57791"/>
        <dbReference type="EC" id="5.1.1.7"/>
    </reaction>
</comment>
<organism evidence="8 9">
    <name type="scientific">Hylemonella gracilis str. Niagara R</name>
    <dbReference type="NCBI Taxonomy" id="1458275"/>
    <lineage>
        <taxon>Bacteria</taxon>
        <taxon>Pseudomonadati</taxon>
        <taxon>Pseudomonadota</taxon>
        <taxon>Betaproteobacteria</taxon>
        <taxon>Burkholderiales</taxon>
        <taxon>Comamonadaceae</taxon>
        <taxon>Hylemonella</taxon>
    </lineage>
</organism>
<feature type="active site" description="Proton acceptor" evidence="6">
    <location>
        <position position="230"/>
    </location>
</feature>